<dbReference type="EMBL" id="JARKIE010000240">
    <property type="protein sequence ID" value="KAJ7662452.1"/>
    <property type="molecule type" value="Genomic_DNA"/>
</dbReference>
<evidence type="ECO:0000313" key="1">
    <source>
        <dbReference type="EMBL" id="KAJ7662452.1"/>
    </source>
</evidence>
<comment type="caution">
    <text evidence="1">The sequence shown here is derived from an EMBL/GenBank/DDBJ whole genome shotgun (WGS) entry which is preliminary data.</text>
</comment>
<gene>
    <name evidence="1" type="ORF">B0H17DRAFT_1211921</name>
</gene>
<evidence type="ECO:0008006" key="3">
    <source>
        <dbReference type="Google" id="ProtNLM"/>
    </source>
</evidence>
<dbReference type="AlphaFoldDB" id="A0AAD7G6V5"/>
<proteinExistence type="predicted"/>
<name>A0AAD7G6V5_MYCRO</name>
<accession>A0AAD7G6V5</accession>
<organism evidence="1 2">
    <name type="scientific">Mycena rosella</name>
    <name type="common">Pink bonnet</name>
    <name type="synonym">Agaricus rosellus</name>
    <dbReference type="NCBI Taxonomy" id="1033263"/>
    <lineage>
        <taxon>Eukaryota</taxon>
        <taxon>Fungi</taxon>
        <taxon>Dikarya</taxon>
        <taxon>Basidiomycota</taxon>
        <taxon>Agaricomycotina</taxon>
        <taxon>Agaricomycetes</taxon>
        <taxon>Agaricomycetidae</taxon>
        <taxon>Agaricales</taxon>
        <taxon>Marasmiineae</taxon>
        <taxon>Mycenaceae</taxon>
        <taxon>Mycena</taxon>
    </lineage>
</organism>
<evidence type="ECO:0000313" key="2">
    <source>
        <dbReference type="Proteomes" id="UP001221757"/>
    </source>
</evidence>
<dbReference type="Proteomes" id="UP001221757">
    <property type="component" value="Unassembled WGS sequence"/>
</dbReference>
<sequence>MLLLNVCHNWTDIAISTPALWTAIHASKLLVDLASLMDAWLKRAGSCALFITLPQSLPDEVAAVVGRHVQQLHTLRLFHADADTDLVAGVGPFPFLETLTIVGLPDSESEQYAESTGTTMEMLRVCPNLVEWTLEDVFYRNAGSSPLTTFPRGRLHSAIYLFAHFTDPSFTFSGMLFAAVGTNQVWAT</sequence>
<keyword evidence="2" id="KW-1185">Reference proteome</keyword>
<protein>
    <recommendedName>
        <fullName evidence="3">F-box domain-containing protein</fullName>
    </recommendedName>
</protein>
<reference evidence="1" key="1">
    <citation type="submission" date="2023-03" db="EMBL/GenBank/DDBJ databases">
        <title>Massive genome expansion in bonnet fungi (Mycena s.s.) driven by repeated elements and novel gene families across ecological guilds.</title>
        <authorList>
            <consortium name="Lawrence Berkeley National Laboratory"/>
            <person name="Harder C.B."/>
            <person name="Miyauchi S."/>
            <person name="Viragh M."/>
            <person name="Kuo A."/>
            <person name="Thoen E."/>
            <person name="Andreopoulos B."/>
            <person name="Lu D."/>
            <person name="Skrede I."/>
            <person name="Drula E."/>
            <person name="Henrissat B."/>
            <person name="Morin E."/>
            <person name="Kohler A."/>
            <person name="Barry K."/>
            <person name="LaButti K."/>
            <person name="Morin E."/>
            <person name="Salamov A."/>
            <person name="Lipzen A."/>
            <person name="Mereny Z."/>
            <person name="Hegedus B."/>
            <person name="Baldrian P."/>
            <person name="Stursova M."/>
            <person name="Weitz H."/>
            <person name="Taylor A."/>
            <person name="Grigoriev I.V."/>
            <person name="Nagy L.G."/>
            <person name="Martin F."/>
            <person name="Kauserud H."/>
        </authorList>
    </citation>
    <scope>NUCLEOTIDE SEQUENCE</scope>
    <source>
        <strain evidence="1">CBHHK067</strain>
    </source>
</reference>